<feature type="transmembrane region" description="Helical" evidence="19">
    <location>
        <begin position="429"/>
        <end position="451"/>
    </location>
</feature>
<evidence type="ECO:0000256" key="3">
    <source>
        <dbReference type="ARBA" id="ARBA00022475"/>
    </source>
</evidence>
<evidence type="ECO:0000256" key="11">
    <source>
        <dbReference type="ARBA" id="ARBA00023139"/>
    </source>
</evidence>
<keyword evidence="5" id="KW-0085">Behavior</keyword>
<sequence>MAFPGTPITAARRDADWIISAPSSPSSMSSAVATGSQGDGLATMGSGLATFDLLFATATTTTTSERAGLWGSAVEVGVNHSAGLHNLSGQQHQHHLGLLAADNNSGGVVVRGSVAGGGVVGADAFLWHALPMLAVIAWTIGGNILVILAVGLERKLQNVTNYFLMSLAIADLLVGVLVMPIALLTILFNSRWCLPEQLCPIWLYLDVLLSTASILHLCAISIDRYIAIKRPIQHSRFNSKSKMLIKILAVWAVSIGISMPIPVIGLRDSSTVLVASACSLGIDAFRSFIIYGSLCAFFVPLVIMMVTFLLTTRVLRHKAMLCDAGVSPWRGMERRSASAQTRVASAAGRASSAAAQHRGAPALSRQRARMRRNAVGKQSMASITNEQRATKVLGIVFVLFVVMWCPFFITNVLSVLCRRGCSAQLTETLLGVFVWVGYVSSGVNPLVYTLFNRAFRQAFRRYIACDYRRPRAECSARGVLLLHCCEGGSGGANASSGRSSGGGGGGGSSHRFPANQLLGCSHLSLTNGVKVRCGGGGGGGGESPLRPIGGVRSLRERRDLSPLKCALSHMSEV</sequence>
<evidence type="ECO:0000256" key="5">
    <source>
        <dbReference type="ARBA" id="ARBA00022610"/>
    </source>
</evidence>
<dbReference type="GO" id="GO:0007187">
    <property type="term" value="P:G protein-coupled receptor signaling pathway, coupled to cyclic nucleotide second messenger"/>
    <property type="evidence" value="ECO:0007669"/>
    <property type="project" value="TreeGrafter"/>
</dbReference>
<comment type="similarity">
    <text evidence="18">Belongs to the G-protein coupled receptor 1 family.</text>
</comment>
<dbReference type="RefSeq" id="XP_032831010.1">
    <property type="nucleotide sequence ID" value="XM_032975119.1"/>
</dbReference>
<evidence type="ECO:0000256" key="1">
    <source>
        <dbReference type="ARBA" id="ARBA00004651"/>
    </source>
</evidence>
<dbReference type="GO" id="GO:0045202">
    <property type="term" value="C:synapse"/>
    <property type="evidence" value="ECO:0007669"/>
    <property type="project" value="UniProtKB-SubCell"/>
</dbReference>
<dbReference type="PROSITE" id="PS50262">
    <property type="entry name" value="G_PROTEIN_RECEP_F1_2"/>
    <property type="match status" value="1"/>
</dbReference>
<dbReference type="PROSITE" id="PS00237">
    <property type="entry name" value="G_PROTEIN_RECEP_F1_1"/>
    <property type="match status" value="1"/>
</dbReference>
<dbReference type="InterPro" id="IPR000276">
    <property type="entry name" value="GPCR_Rhodpsn"/>
</dbReference>
<keyword evidence="12" id="KW-1015">Disulfide bond</keyword>
<dbReference type="PRINTS" id="PR00237">
    <property type="entry name" value="GPCRRHODOPSN"/>
</dbReference>
<evidence type="ECO:0000256" key="2">
    <source>
        <dbReference type="ARBA" id="ARBA00017581"/>
    </source>
</evidence>
<dbReference type="AlphaFoldDB" id="A0AAJ7U779"/>
<evidence type="ECO:0000313" key="22">
    <source>
        <dbReference type="RefSeq" id="XP_032831010.1"/>
    </source>
</evidence>
<dbReference type="GO" id="GO:0030594">
    <property type="term" value="F:neurotransmitter receptor activity"/>
    <property type="evidence" value="ECO:0007669"/>
    <property type="project" value="TreeGrafter"/>
</dbReference>
<dbReference type="InterPro" id="IPR002231">
    <property type="entry name" value="5HT_rcpt"/>
</dbReference>
<dbReference type="Proteomes" id="UP001318040">
    <property type="component" value="Chromosome 55"/>
</dbReference>
<comment type="subcellular location">
    <subcellularLocation>
        <location evidence="1">Cell membrane</location>
        <topology evidence="1">Multi-pass membrane protein</topology>
    </subcellularLocation>
    <subcellularLocation>
        <location evidence="17">Synapse</location>
        <location evidence="17">Synaptosome</location>
    </subcellularLocation>
</comment>
<organism evidence="21 22">
    <name type="scientific">Petromyzon marinus</name>
    <name type="common">Sea lamprey</name>
    <dbReference type="NCBI Taxonomy" id="7757"/>
    <lineage>
        <taxon>Eukaryota</taxon>
        <taxon>Metazoa</taxon>
        <taxon>Chordata</taxon>
        <taxon>Craniata</taxon>
        <taxon>Vertebrata</taxon>
        <taxon>Cyclostomata</taxon>
        <taxon>Hyperoartia</taxon>
        <taxon>Petromyzontiformes</taxon>
        <taxon>Petromyzontidae</taxon>
        <taxon>Petromyzon</taxon>
    </lineage>
</organism>
<name>A0AAJ7U779_PETMA</name>
<keyword evidence="14 18" id="KW-0807">Transducer</keyword>
<gene>
    <name evidence="22" type="primary">LOC116954537</name>
</gene>
<feature type="domain" description="G-protein coupled receptors family 1 profile" evidence="20">
    <location>
        <begin position="142"/>
        <end position="448"/>
    </location>
</feature>
<evidence type="ECO:0000256" key="10">
    <source>
        <dbReference type="ARBA" id="ARBA00023136"/>
    </source>
</evidence>
<keyword evidence="4" id="KW-0771">Synaptosome</keyword>
<keyword evidence="3" id="KW-1003">Cell membrane</keyword>
<evidence type="ECO:0000256" key="7">
    <source>
        <dbReference type="ARBA" id="ARBA00022989"/>
    </source>
</evidence>
<feature type="transmembrane region" description="Helical" evidence="19">
    <location>
        <begin position="284"/>
        <end position="310"/>
    </location>
</feature>
<evidence type="ECO:0000256" key="13">
    <source>
        <dbReference type="ARBA" id="ARBA00023170"/>
    </source>
</evidence>
<evidence type="ECO:0000256" key="18">
    <source>
        <dbReference type="RuleBase" id="RU000688"/>
    </source>
</evidence>
<dbReference type="GO" id="GO:0007210">
    <property type="term" value="P:serotonin receptor signaling pathway"/>
    <property type="evidence" value="ECO:0007669"/>
    <property type="project" value="TreeGrafter"/>
</dbReference>
<proteinExistence type="inferred from homology"/>
<keyword evidence="21" id="KW-1185">Reference proteome</keyword>
<dbReference type="GO" id="GO:0030425">
    <property type="term" value="C:dendrite"/>
    <property type="evidence" value="ECO:0007669"/>
    <property type="project" value="TreeGrafter"/>
</dbReference>
<evidence type="ECO:0000256" key="4">
    <source>
        <dbReference type="ARBA" id="ARBA00022599"/>
    </source>
</evidence>
<evidence type="ECO:0000256" key="15">
    <source>
        <dbReference type="ARBA" id="ARBA00023288"/>
    </source>
</evidence>
<dbReference type="InterPro" id="IPR017452">
    <property type="entry name" value="GPCR_Rhodpsn_7TM"/>
</dbReference>
<accession>A0AAJ7U779</accession>
<dbReference type="SMART" id="SM01381">
    <property type="entry name" value="7TM_GPCR_Srsx"/>
    <property type="match status" value="1"/>
</dbReference>
<evidence type="ECO:0000259" key="20">
    <source>
        <dbReference type="PROSITE" id="PS50262"/>
    </source>
</evidence>
<keyword evidence="10 19" id="KW-0472">Membrane</keyword>
<keyword evidence="7 19" id="KW-1133">Transmembrane helix</keyword>
<feature type="transmembrane region" description="Helical" evidence="19">
    <location>
        <begin position="162"/>
        <end position="189"/>
    </location>
</feature>
<dbReference type="Gene3D" id="1.20.1070.10">
    <property type="entry name" value="Rhodopsin 7-helix transmembrane proteins"/>
    <property type="match status" value="1"/>
</dbReference>
<keyword evidence="9 18" id="KW-0297">G-protein coupled receptor</keyword>
<feature type="transmembrane region" description="Helical" evidence="19">
    <location>
        <begin position="125"/>
        <end position="150"/>
    </location>
</feature>
<evidence type="ECO:0000256" key="19">
    <source>
        <dbReference type="SAM" id="Phobius"/>
    </source>
</evidence>
<evidence type="ECO:0000256" key="14">
    <source>
        <dbReference type="ARBA" id="ARBA00023224"/>
    </source>
</evidence>
<dbReference type="KEGG" id="pmrn:116954537"/>
<keyword evidence="11" id="KW-0564">Palmitate</keyword>
<dbReference type="SUPFAM" id="SSF81321">
    <property type="entry name" value="Family A G protein-coupled receptor-like"/>
    <property type="match status" value="1"/>
</dbReference>
<dbReference type="PANTHER" id="PTHR24247:SF31">
    <property type="entry name" value="5-HYDROXYTRYPTAMINE RECEPTOR 2B"/>
    <property type="match status" value="1"/>
</dbReference>
<evidence type="ECO:0000313" key="21">
    <source>
        <dbReference type="Proteomes" id="UP001318040"/>
    </source>
</evidence>
<dbReference type="PANTHER" id="PTHR24247">
    <property type="entry name" value="5-HYDROXYTRYPTAMINE RECEPTOR"/>
    <property type="match status" value="1"/>
</dbReference>
<feature type="transmembrane region" description="Helical" evidence="19">
    <location>
        <begin position="243"/>
        <end position="264"/>
    </location>
</feature>
<dbReference type="Pfam" id="PF00001">
    <property type="entry name" value="7tm_1"/>
    <property type="match status" value="1"/>
</dbReference>
<keyword evidence="8" id="KW-0770">Synapse</keyword>
<feature type="transmembrane region" description="Helical" evidence="19">
    <location>
        <begin position="392"/>
        <end position="409"/>
    </location>
</feature>
<dbReference type="GO" id="GO:0005886">
    <property type="term" value="C:plasma membrane"/>
    <property type="evidence" value="ECO:0007669"/>
    <property type="project" value="UniProtKB-SubCell"/>
</dbReference>
<evidence type="ECO:0000256" key="6">
    <source>
        <dbReference type="ARBA" id="ARBA00022692"/>
    </source>
</evidence>
<evidence type="ECO:0000256" key="8">
    <source>
        <dbReference type="ARBA" id="ARBA00023018"/>
    </source>
</evidence>
<feature type="transmembrane region" description="Helical" evidence="19">
    <location>
        <begin position="201"/>
        <end position="222"/>
    </location>
</feature>
<dbReference type="GO" id="GO:0007268">
    <property type="term" value="P:chemical synaptic transmission"/>
    <property type="evidence" value="ECO:0007669"/>
    <property type="project" value="TreeGrafter"/>
</dbReference>
<protein>
    <recommendedName>
        <fullName evidence="2">5-hydroxytryptamine receptor 2B</fullName>
    </recommendedName>
    <alternativeName>
        <fullName evidence="16">Serotonin receptor 2B</fullName>
    </alternativeName>
</protein>
<dbReference type="GO" id="GO:0051209">
    <property type="term" value="P:release of sequestered calcium ion into cytosol"/>
    <property type="evidence" value="ECO:0007669"/>
    <property type="project" value="TreeGrafter"/>
</dbReference>
<evidence type="ECO:0000256" key="16">
    <source>
        <dbReference type="ARBA" id="ARBA00032260"/>
    </source>
</evidence>
<keyword evidence="13 18" id="KW-0675">Receptor</keyword>
<evidence type="ECO:0000256" key="12">
    <source>
        <dbReference type="ARBA" id="ARBA00023157"/>
    </source>
</evidence>
<evidence type="ECO:0000256" key="9">
    <source>
        <dbReference type="ARBA" id="ARBA00023040"/>
    </source>
</evidence>
<reference evidence="22" key="1">
    <citation type="submission" date="2025-08" db="UniProtKB">
        <authorList>
            <consortium name="RefSeq"/>
        </authorList>
    </citation>
    <scope>IDENTIFICATION</scope>
    <source>
        <tissue evidence="22">Sperm</tissue>
    </source>
</reference>
<keyword evidence="15" id="KW-0449">Lipoprotein</keyword>
<dbReference type="GO" id="GO:0004993">
    <property type="term" value="F:G protein-coupled serotonin receptor activity"/>
    <property type="evidence" value="ECO:0007669"/>
    <property type="project" value="InterPro"/>
</dbReference>
<evidence type="ECO:0000256" key="17">
    <source>
        <dbReference type="ARBA" id="ARBA00034102"/>
    </source>
</evidence>
<dbReference type="GO" id="GO:0007208">
    <property type="term" value="P:phospholipase C-activating serotonin receptor signaling pathway"/>
    <property type="evidence" value="ECO:0007669"/>
    <property type="project" value="TreeGrafter"/>
</dbReference>
<keyword evidence="6 18" id="KW-0812">Transmembrane</keyword>
<dbReference type="PRINTS" id="PR01101">
    <property type="entry name" value="5HTRECEPTOR"/>
</dbReference>